<feature type="domain" description="DUF4097" evidence="1">
    <location>
        <begin position="76"/>
        <end position="232"/>
    </location>
</feature>
<dbReference type="Gene3D" id="2.160.20.120">
    <property type="match status" value="1"/>
</dbReference>
<dbReference type="EMBL" id="QGQD01000103">
    <property type="protein sequence ID" value="TLC98175.1"/>
    <property type="molecule type" value="Genomic_DNA"/>
</dbReference>
<dbReference type="AlphaFoldDB" id="A0A4U8Q8S0"/>
<dbReference type="Pfam" id="PF13349">
    <property type="entry name" value="DUF4097"/>
    <property type="match status" value="1"/>
</dbReference>
<protein>
    <recommendedName>
        <fullName evidence="1">DUF4097 domain-containing protein</fullName>
    </recommendedName>
</protein>
<comment type="caution">
    <text evidence="2">The sequence shown here is derived from an EMBL/GenBank/DDBJ whole genome shotgun (WGS) entry which is preliminary data.</text>
</comment>
<keyword evidence="3" id="KW-1185">Reference proteome</keyword>
<dbReference type="RefSeq" id="WP_138003944.1">
    <property type="nucleotide sequence ID" value="NZ_CAUSDN010000093.1"/>
</dbReference>
<dbReference type="STRING" id="180332.GCA_000797495_02516"/>
<proteinExistence type="predicted"/>
<accession>A0A4U8Q8S0</accession>
<evidence type="ECO:0000313" key="3">
    <source>
        <dbReference type="Proteomes" id="UP000306509"/>
    </source>
</evidence>
<dbReference type="Proteomes" id="UP000306509">
    <property type="component" value="Unassembled WGS sequence"/>
</dbReference>
<evidence type="ECO:0000313" key="2">
    <source>
        <dbReference type="EMBL" id="TLC98175.1"/>
    </source>
</evidence>
<evidence type="ECO:0000259" key="1">
    <source>
        <dbReference type="Pfam" id="PF13349"/>
    </source>
</evidence>
<sequence length="258" mass="28092" precursor="true">MKTFTKVCLIISGVLAALGLAFCIVAVSLGVSFSDLSNVSFPSKYGWGWNSSNHNFFWGDKGNQKVKDMDETFRDIDKLKIDIGVVDMVVESYDGDEFQLEARNVPEGFQCKKEGSTLVIKEESNHSFNIGANFETAEVTLRIPNKSVFKEADFEVGVGRLEVSDFEGKKVSIDCGVGSMSLDGTITGNADLNCGVGRISMNLTGKAEDFDYDIDCGIGNVNIDGESYSTLDNDKKIDNGADKEMKIECGVGSIEVNY</sequence>
<gene>
    <name evidence="2" type="ORF">DSM106044_04992</name>
</gene>
<name>A0A4U8Q8S0_9FIRM</name>
<reference evidence="2 3" key="1">
    <citation type="journal article" date="2019" name="Anaerobe">
        <title>Detection of Robinsoniella peoriensis in multiple bone samples of a trauma patient.</title>
        <authorList>
            <person name="Schrottner P."/>
            <person name="Hartwich K."/>
            <person name="Bunk B."/>
            <person name="Schober I."/>
            <person name="Helbig S."/>
            <person name="Rudolph W.W."/>
            <person name="Gunzer F."/>
        </authorList>
    </citation>
    <scope>NUCLEOTIDE SEQUENCE [LARGE SCALE GENOMIC DNA]</scope>
    <source>
        <strain evidence="2 3">DSM 106044</strain>
    </source>
</reference>
<dbReference type="InterPro" id="IPR025164">
    <property type="entry name" value="Toastrack_DUF4097"/>
</dbReference>
<organism evidence="2 3">
    <name type="scientific">Robinsoniella peoriensis</name>
    <dbReference type="NCBI Taxonomy" id="180332"/>
    <lineage>
        <taxon>Bacteria</taxon>
        <taxon>Bacillati</taxon>
        <taxon>Bacillota</taxon>
        <taxon>Clostridia</taxon>
        <taxon>Lachnospirales</taxon>
        <taxon>Lachnospiraceae</taxon>
        <taxon>Robinsoniella</taxon>
    </lineage>
</organism>